<comment type="caution">
    <text evidence="1">The sequence shown here is derived from an EMBL/GenBank/DDBJ whole genome shotgun (WGS) entry which is preliminary data.</text>
</comment>
<proteinExistence type="predicted"/>
<name>A0A1Q6A555_9SPHI</name>
<reference evidence="1 2" key="1">
    <citation type="submission" date="2016-11" db="EMBL/GenBank/DDBJ databases">
        <title>Whole Genome Sequencing of Mucilaginibacter polytrichastri RG4-7(T) isolated from the moss sample.</title>
        <authorList>
            <person name="Li Y."/>
        </authorList>
    </citation>
    <scope>NUCLEOTIDE SEQUENCE [LARGE SCALE GENOMIC DNA]</scope>
    <source>
        <strain evidence="1 2">RG4-7</strain>
    </source>
</reference>
<dbReference type="SUPFAM" id="SSF50998">
    <property type="entry name" value="Quinoprotein alcohol dehydrogenase-like"/>
    <property type="match status" value="1"/>
</dbReference>
<evidence type="ECO:0000313" key="1">
    <source>
        <dbReference type="EMBL" id="OKS89133.1"/>
    </source>
</evidence>
<dbReference type="OrthoDB" id="334526at2"/>
<keyword evidence="2" id="KW-1185">Reference proteome</keyword>
<organism evidence="1 2">
    <name type="scientific">Mucilaginibacter polytrichastri</name>
    <dbReference type="NCBI Taxonomy" id="1302689"/>
    <lineage>
        <taxon>Bacteria</taxon>
        <taxon>Pseudomonadati</taxon>
        <taxon>Bacteroidota</taxon>
        <taxon>Sphingobacteriia</taxon>
        <taxon>Sphingobacteriales</taxon>
        <taxon>Sphingobacteriaceae</taxon>
        <taxon>Mucilaginibacter</taxon>
    </lineage>
</organism>
<dbReference type="Proteomes" id="UP000186720">
    <property type="component" value="Unassembled WGS sequence"/>
</dbReference>
<gene>
    <name evidence="1" type="ORF">RG47T_4614</name>
</gene>
<dbReference type="InterPro" id="IPR011047">
    <property type="entry name" value="Quinoprotein_ADH-like_sf"/>
</dbReference>
<accession>A0A1Q6A555</accession>
<dbReference type="STRING" id="1302689.RG47T_4614"/>
<evidence type="ECO:0000313" key="2">
    <source>
        <dbReference type="Proteomes" id="UP000186720"/>
    </source>
</evidence>
<dbReference type="RefSeq" id="WP_074491921.1">
    <property type="nucleotide sequence ID" value="NZ_FPAM01000007.1"/>
</dbReference>
<dbReference type="AlphaFoldDB" id="A0A1Q6A555"/>
<dbReference type="EMBL" id="MPPL01000001">
    <property type="protein sequence ID" value="OKS89133.1"/>
    <property type="molecule type" value="Genomic_DNA"/>
</dbReference>
<protein>
    <submittedName>
        <fullName evidence="1">Uncharacterized protein</fullName>
    </submittedName>
</protein>
<sequence>MITHYQQYEIEVIDDEGYVLNSTDNKNHYQNVIHDPADVYQPSAKHGIRVKEHEVEISSVVIYASGGITRINARSPLIKDDIIFICCTNSVYALQVPSLDLIWKNNLDLATCFCIYEFDGDLLIHGETQISRIAFNGDIKWTFSGRDIFLTLDEKPPIEFSDNKIILRDFLGYEYHLDADGRLINDNYTQVN</sequence>